<proteinExistence type="predicted"/>
<dbReference type="OrthoDB" id="24355at2"/>
<evidence type="ECO:0000313" key="1">
    <source>
        <dbReference type="EMBL" id="TYB79605.1"/>
    </source>
</evidence>
<comment type="caution">
    <text evidence="1">The sequence shown here is derived from an EMBL/GenBank/DDBJ whole genome shotgun (WGS) entry which is preliminary data.</text>
</comment>
<keyword evidence="2" id="KW-1185">Reference proteome</keyword>
<dbReference type="Proteomes" id="UP000323720">
    <property type="component" value="Unassembled WGS sequence"/>
</dbReference>
<dbReference type="Pfam" id="PF05834">
    <property type="entry name" value="Lycopene_cycl"/>
    <property type="match status" value="1"/>
</dbReference>
<evidence type="ECO:0000313" key="2">
    <source>
        <dbReference type="Proteomes" id="UP000323720"/>
    </source>
</evidence>
<dbReference type="RefSeq" id="WP_148403338.1">
    <property type="nucleotide sequence ID" value="NZ_VSKK01000001.1"/>
</dbReference>
<name>A0A5D0RFM5_9FLAO</name>
<accession>A0A5D0RFM5</accession>
<dbReference type="AlphaFoldDB" id="A0A5D0RFM5"/>
<dbReference type="SUPFAM" id="SSF51905">
    <property type="entry name" value="FAD/NAD(P)-binding domain"/>
    <property type="match status" value="1"/>
</dbReference>
<reference evidence="1 2" key="1">
    <citation type="submission" date="2019-08" db="EMBL/GenBank/DDBJ databases">
        <title>Genomes of Antarctic Bizionia species.</title>
        <authorList>
            <person name="Bowman J.P."/>
        </authorList>
    </citation>
    <scope>NUCLEOTIDE SEQUENCE [LARGE SCALE GENOMIC DNA]</scope>
    <source>
        <strain evidence="1 2">ADA-4</strain>
    </source>
</reference>
<organism evidence="1 2">
    <name type="scientific">Bizionia myxarmorum</name>
    <dbReference type="NCBI Taxonomy" id="291186"/>
    <lineage>
        <taxon>Bacteria</taxon>
        <taxon>Pseudomonadati</taxon>
        <taxon>Bacteroidota</taxon>
        <taxon>Flavobacteriia</taxon>
        <taxon>Flavobacteriales</taxon>
        <taxon>Flavobacteriaceae</taxon>
        <taxon>Bizionia</taxon>
    </lineage>
</organism>
<gene>
    <name evidence="1" type="ORF">ES674_07565</name>
</gene>
<dbReference type="EMBL" id="VSKK01000001">
    <property type="protein sequence ID" value="TYB79605.1"/>
    <property type="molecule type" value="Genomic_DNA"/>
</dbReference>
<sequence length="385" mass="45271">MPNENHFDYIIIGNGLAGLQLALQFYSDNELKHKRVALIDPDSKTINDKTWSFWEIGSGNWDSIVEKTWHTALFNSNRKSLVLPLQPYTYKSIRSLDFYNHAKATLEKSENFQFIEDIIVSLEETETVLVKGQMNSYTANHIFDSRIPKEYFSEISKYTLVQQHFKGWIIETETPCFNPEAFTMMDYRFQYKDTTSFVYVLPVSENRALIEYTFFTPETVTESVYDHAISNYITNHLKIEKYKIIETEQGNIPMTDFPFWKYNTQKITKIGTGGGWVKGSTGYSFKHTEKNTAKIVSNIKTGKNPSHNLFQKKYKFYDKIFLKVIKTNNKKGVWIFEQFYAKNSIPTMFRFLDEESSFKEDVNIMRALFSWDFIRAFFSVLFRSH</sequence>
<protein>
    <submittedName>
        <fullName evidence="1">Lycopene cyclase</fullName>
    </submittedName>
</protein>
<dbReference type="InterPro" id="IPR036188">
    <property type="entry name" value="FAD/NAD-bd_sf"/>
</dbReference>